<dbReference type="EMBL" id="GL379281">
    <property type="protein sequence ID" value="EFJ38992.1"/>
    <property type="molecule type" value="Genomic_DNA"/>
</dbReference>
<evidence type="ECO:0000313" key="10">
    <source>
        <dbReference type="Proteomes" id="UP000001058"/>
    </source>
</evidence>
<feature type="compositionally biased region" description="Low complexity" evidence="7">
    <location>
        <begin position="186"/>
        <end position="202"/>
    </location>
</feature>
<comment type="subcellular location">
    <subcellularLocation>
        <location evidence="1">Membrane</location>
    </subcellularLocation>
</comment>
<dbReference type="Pfam" id="PF00211">
    <property type="entry name" value="Guanylate_cyc"/>
    <property type="match status" value="1"/>
</dbReference>
<evidence type="ECO:0000256" key="3">
    <source>
        <dbReference type="ARBA" id="ARBA00022741"/>
    </source>
</evidence>
<evidence type="ECO:0000259" key="8">
    <source>
        <dbReference type="PROSITE" id="PS50835"/>
    </source>
</evidence>
<feature type="non-terminal residue" evidence="9">
    <location>
        <position position="1"/>
    </location>
</feature>
<dbReference type="InterPro" id="IPR001054">
    <property type="entry name" value="A/G_cyclase"/>
</dbReference>
<dbReference type="InterPro" id="IPR050401">
    <property type="entry name" value="Cyclic_nucleotide_synthase"/>
</dbReference>
<dbReference type="GO" id="GO:0007168">
    <property type="term" value="P:receptor guanylyl cyclase signaling pathway"/>
    <property type="evidence" value="ECO:0007669"/>
    <property type="project" value="TreeGrafter"/>
</dbReference>
<dbReference type="Gene3D" id="3.30.70.1230">
    <property type="entry name" value="Nucleotide cyclase"/>
    <property type="match status" value="1"/>
</dbReference>
<dbReference type="AlphaFoldDB" id="D8UMQ7"/>
<keyword evidence="3" id="KW-0547">Nucleotide-binding</keyword>
<feature type="region of interest" description="Disordered" evidence="7">
    <location>
        <begin position="127"/>
        <end position="203"/>
    </location>
</feature>
<protein>
    <recommendedName>
        <fullName evidence="8">Ig-like domain-containing protein</fullName>
    </recommendedName>
</protein>
<evidence type="ECO:0000256" key="7">
    <source>
        <dbReference type="SAM" id="MobiDB-lite"/>
    </source>
</evidence>
<keyword evidence="6" id="KW-0456">Lyase</keyword>
<dbReference type="GO" id="GO:0004016">
    <property type="term" value="F:adenylate cyclase activity"/>
    <property type="evidence" value="ECO:0007669"/>
    <property type="project" value="TreeGrafter"/>
</dbReference>
<name>D8UMQ7_VOLCA</name>
<dbReference type="Proteomes" id="UP000001058">
    <property type="component" value="Unassembled WGS sequence"/>
</dbReference>
<reference evidence="9 10" key="1">
    <citation type="journal article" date="2010" name="Science">
        <title>Genomic analysis of organismal complexity in the multicellular green alga Volvox carteri.</title>
        <authorList>
            <person name="Prochnik S.E."/>
            <person name="Umen J."/>
            <person name="Nedelcu A.M."/>
            <person name="Hallmann A."/>
            <person name="Miller S.M."/>
            <person name="Nishii I."/>
            <person name="Ferris P."/>
            <person name="Kuo A."/>
            <person name="Mitros T."/>
            <person name="Fritz-Laylin L.K."/>
            <person name="Hellsten U."/>
            <person name="Chapman J."/>
            <person name="Simakov O."/>
            <person name="Rensing S.A."/>
            <person name="Terry A."/>
            <person name="Pangilinan J."/>
            <person name="Kapitonov V."/>
            <person name="Jurka J."/>
            <person name="Salamov A."/>
            <person name="Shapiro H."/>
            <person name="Schmutz J."/>
            <person name="Grimwood J."/>
            <person name="Lindquist E."/>
            <person name="Lucas S."/>
            <person name="Grigoriev I.V."/>
            <person name="Schmitt R."/>
            <person name="Kirk D."/>
            <person name="Rokhsar D.S."/>
        </authorList>
    </citation>
    <scope>NUCLEOTIDE SEQUENCE [LARGE SCALE GENOMIC DNA]</scope>
    <source>
        <strain evidence="10">f. Nagariensis / Eve</strain>
    </source>
</reference>
<keyword evidence="2" id="KW-0812">Transmembrane</keyword>
<dbReference type="GO" id="GO:0000166">
    <property type="term" value="F:nucleotide binding"/>
    <property type="evidence" value="ECO:0007669"/>
    <property type="project" value="UniProtKB-KW"/>
</dbReference>
<feature type="compositionally biased region" description="Pro residues" evidence="7">
    <location>
        <begin position="127"/>
        <end position="140"/>
    </location>
</feature>
<keyword evidence="5" id="KW-0472">Membrane</keyword>
<evidence type="ECO:0000256" key="6">
    <source>
        <dbReference type="ARBA" id="ARBA00023239"/>
    </source>
</evidence>
<dbReference type="GO" id="GO:0004383">
    <property type="term" value="F:guanylate cyclase activity"/>
    <property type="evidence" value="ECO:0007669"/>
    <property type="project" value="TreeGrafter"/>
</dbReference>
<evidence type="ECO:0000256" key="5">
    <source>
        <dbReference type="ARBA" id="ARBA00023136"/>
    </source>
</evidence>
<feature type="compositionally biased region" description="Polar residues" evidence="7">
    <location>
        <begin position="174"/>
        <end position="185"/>
    </location>
</feature>
<dbReference type="SUPFAM" id="SSF55073">
    <property type="entry name" value="Nucleotide cyclase"/>
    <property type="match status" value="1"/>
</dbReference>
<feature type="domain" description="Ig-like" evidence="8">
    <location>
        <begin position="34"/>
        <end position="78"/>
    </location>
</feature>
<gene>
    <name evidence="9" type="ORF">VOLCADRAFT_101462</name>
</gene>
<keyword evidence="10" id="KW-1185">Reference proteome</keyword>
<dbReference type="PANTHER" id="PTHR11920:SF335">
    <property type="entry name" value="GUANYLATE CYCLASE"/>
    <property type="match status" value="1"/>
</dbReference>
<evidence type="ECO:0000256" key="2">
    <source>
        <dbReference type="ARBA" id="ARBA00022692"/>
    </source>
</evidence>
<dbReference type="InterPro" id="IPR029787">
    <property type="entry name" value="Nucleotide_cyclase"/>
</dbReference>
<evidence type="ECO:0000256" key="1">
    <source>
        <dbReference type="ARBA" id="ARBA00004370"/>
    </source>
</evidence>
<dbReference type="KEGG" id="vcn:VOLCADRAFT_101462"/>
<evidence type="ECO:0000313" key="9">
    <source>
        <dbReference type="EMBL" id="EFJ38992.1"/>
    </source>
</evidence>
<dbReference type="RefSeq" id="XP_002959943.1">
    <property type="nucleotide sequence ID" value="XM_002959897.1"/>
</dbReference>
<organism evidence="10">
    <name type="scientific">Volvox carteri f. nagariensis</name>
    <dbReference type="NCBI Taxonomy" id="3068"/>
    <lineage>
        <taxon>Eukaryota</taxon>
        <taxon>Viridiplantae</taxon>
        <taxon>Chlorophyta</taxon>
        <taxon>core chlorophytes</taxon>
        <taxon>Chlorophyceae</taxon>
        <taxon>CS clade</taxon>
        <taxon>Chlamydomonadales</taxon>
        <taxon>Volvocaceae</taxon>
        <taxon>Volvox</taxon>
    </lineage>
</organism>
<dbReference type="InParanoid" id="D8UMQ7"/>
<dbReference type="InterPro" id="IPR007110">
    <property type="entry name" value="Ig-like_dom"/>
</dbReference>
<feature type="region of interest" description="Disordered" evidence="7">
    <location>
        <begin position="265"/>
        <end position="304"/>
    </location>
</feature>
<dbReference type="PANTHER" id="PTHR11920">
    <property type="entry name" value="GUANYLYL CYCLASE"/>
    <property type="match status" value="1"/>
</dbReference>
<dbReference type="GO" id="GO:0001653">
    <property type="term" value="F:peptide receptor activity"/>
    <property type="evidence" value="ECO:0007669"/>
    <property type="project" value="TreeGrafter"/>
</dbReference>
<accession>D8UMQ7</accession>
<dbReference type="GO" id="GO:0035556">
    <property type="term" value="P:intracellular signal transduction"/>
    <property type="evidence" value="ECO:0007669"/>
    <property type="project" value="InterPro"/>
</dbReference>
<dbReference type="PROSITE" id="PS50835">
    <property type="entry name" value="IG_LIKE"/>
    <property type="match status" value="1"/>
</dbReference>
<dbReference type="GO" id="GO:0005886">
    <property type="term" value="C:plasma membrane"/>
    <property type="evidence" value="ECO:0007669"/>
    <property type="project" value="TreeGrafter"/>
</dbReference>
<dbReference type="GeneID" id="9614972"/>
<evidence type="ECO:0000256" key="4">
    <source>
        <dbReference type="ARBA" id="ARBA00022989"/>
    </source>
</evidence>
<sequence length="304" mass="31425">HRILEEVFPRHVLEVMTSDKRRTSAFGGGGGGCPSLVRTSSLSSTYTVSGGAAATAGRQLSCGGRGVGQPAPALAWRRITTAPAQPMECTTVATIVQASAASVINFMRAVITSQSLAALTAAAPSPPPLLLLPPPPPPHAPQRRRASAATQRRRPPQRPPSPPPTHRRRHLSARYSSPTRNQHWAPSSYSHSHSVTSPSTPSCVNVASRMESTGVPGAVHISAATRALLCAAADGFLSTGGIPVEGKGFMLTYVYDPCGVAPQRSQTISRTGSAVPGIGREGPQVPGGEASSGTPTEAPPPLPQ</sequence>
<proteinExistence type="predicted"/>
<feature type="compositionally biased region" description="Basic residues" evidence="7">
    <location>
        <begin position="141"/>
        <end position="156"/>
    </location>
</feature>
<keyword evidence="4" id="KW-1133">Transmembrane helix</keyword>